<feature type="transmembrane region" description="Helical" evidence="9">
    <location>
        <begin position="179"/>
        <end position="200"/>
    </location>
</feature>
<keyword evidence="3" id="KW-0813">Transport</keyword>
<evidence type="ECO:0000256" key="2">
    <source>
        <dbReference type="ARBA" id="ARBA00007127"/>
    </source>
</evidence>
<evidence type="ECO:0000256" key="4">
    <source>
        <dbReference type="ARBA" id="ARBA00022692"/>
    </source>
</evidence>
<keyword evidence="8 9" id="KW-0472">Membrane</keyword>
<feature type="transmembrane region" description="Helical" evidence="9">
    <location>
        <begin position="63"/>
        <end position="81"/>
    </location>
</feature>
<proteinExistence type="inferred from homology"/>
<comment type="subcellular location">
    <subcellularLocation>
        <location evidence="1">Membrane</location>
        <topology evidence="1">Multi-pass membrane protein</topology>
    </subcellularLocation>
</comment>
<feature type="transmembrane region" description="Helical" evidence="9">
    <location>
        <begin position="93"/>
        <end position="114"/>
    </location>
</feature>
<feature type="transmembrane region" description="Helical" evidence="9">
    <location>
        <begin position="312"/>
        <end position="332"/>
    </location>
</feature>
<comment type="similarity">
    <text evidence="2">Belongs to the ADP/ATP translocase tlc family.</text>
</comment>
<sequence length="405" mass="44147">MKSLITAVKEIHHGFLSLSVSERKNIFVVTLTLFLAFFSYPMIRSSATALFIDSYGAKSTPWIWLSSVMFLGISVSIINILQTLYSIGAIFNTIVATSIALMGGALIASFNGVAFGSGVFAVWKEVYIILVVHLSLGYLNSVINIKTAKLVYGPLGALGSIGGVFGGLLTTSLMKNVGVFYAASAGLFVLALVILIFSFTQKQFLEAKDKSPITSLEGKKAYVFSICGLIILSQFVINLANFKFNLGLEVFESADAKGAYLGNIYSSINILSLVVQLLVIPIAFKYLKIPIVHILVPVVFLVLIILDRGQFLGLLGTAILFVGFKGLDYSIFSAAKEMLYFPLTQKQKYGAKYIVDMIVYRASKMGISALLLVFTSLAFTQNMLLISVLLWISLASFMAYKFRSA</sequence>
<keyword evidence="5" id="KW-0547">Nucleotide-binding</keyword>
<keyword evidence="6" id="KW-0067">ATP-binding</keyword>
<dbReference type="PANTHER" id="PTHR31187">
    <property type="match status" value="1"/>
</dbReference>
<evidence type="ECO:0000256" key="9">
    <source>
        <dbReference type="SAM" id="Phobius"/>
    </source>
</evidence>
<evidence type="ECO:0000256" key="6">
    <source>
        <dbReference type="ARBA" id="ARBA00022840"/>
    </source>
</evidence>
<keyword evidence="4 9" id="KW-0812">Transmembrane</keyword>
<feature type="transmembrane region" description="Helical" evidence="9">
    <location>
        <begin position="221"/>
        <end position="240"/>
    </location>
</feature>
<dbReference type="RefSeq" id="WP_114705688.1">
    <property type="nucleotide sequence ID" value="NZ_QDKL01000001.1"/>
</dbReference>
<reference evidence="11" key="1">
    <citation type="journal article" date="2019" name="Int. J. Syst. Evol. Microbiol.">
        <title>Halobacteriovorax valvorus sp. nov., a novel prokaryotic predator isolated from coastal seawater of China.</title>
        <authorList>
            <person name="Chen M.-X."/>
        </authorList>
    </citation>
    <scope>NUCLEOTIDE SEQUENCE [LARGE SCALE GENOMIC DNA]</scope>
    <source>
        <strain evidence="11">BL9</strain>
    </source>
</reference>
<evidence type="ECO:0000256" key="1">
    <source>
        <dbReference type="ARBA" id="ARBA00004141"/>
    </source>
</evidence>
<evidence type="ECO:0000313" key="11">
    <source>
        <dbReference type="Proteomes" id="UP000443582"/>
    </source>
</evidence>
<evidence type="ECO:0008006" key="12">
    <source>
        <dbReference type="Google" id="ProtNLM"/>
    </source>
</evidence>
<gene>
    <name evidence="10" type="ORF">DAY19_02925</name>
</gene>
<protein>
    <recommendedName>
        <fullName evidence="12">ADP,ATP carrier protein</fullName>
    </recommendedName>
</protein>
<feature type="transmembrane region" description="Helical" evidence="9">
    <location>
        <begin position="260"/>
        <end position="279"/>
    </location>
</feature>
<comment type="caution">
    <text evidence="10">The sequence shown here is derived from an EMBL/GenBank/DDBJ whole genome shotgun (WGS) entry which is preliminary data.</text>
</comment>
<dbReference type="Proteomes" id="UP000443582">
    <property type="component" value="Unassembled WGS sequence"/>
</dbReference>
<feature type="transmembrane region" description="Helical" evidence="9">
    <location>
        <begin position="126"/>
        <end position="143"/>
    </location>
</feature>
<evidence type="ECO:0000256" key="7">
    <source>
        <dbReference type="ARBA" id="ARBA00022989"/>
    </source>
</evidence>
<evidence type="ECO:0000313" key="10">
    <source>
        <dbReference type="EMBL" id="RZF22743.1"/>
    </source>
</evidence>
<accession>A0ABY0IKR9</accession>
<feature type="transmembrane region" description="Helical" evidence="9">
    <location>
        <begin position="150"/>
        <end position="173"/>
    </location>
</feature>
<evidence type="ECO:0000256" key="3">
    <source>
        <dbReference type="ARBA" id="ARBA00022448"/>
    </source>
</evidence>
<name>A0ABY0IKR9_9BACT</name>
<feature type="transmembrane region" description="Helical" evidence="9">
    <location>
        <begin position="286"/>
        <end position="306"/>
    </location>
</feature>
<evidence type="ECO:0000256" key="8">
    <source>
        <dbReference type="ARBA" id="ARBA00023136"/>
    </source>
</evidence>
<dbReference type="EMBL" id="QDKL01000001">
    <property type="protein sequence ID" value="RZF22743.1"/>
    <property type="molecule type" value="Genomic_DNA"/>
</dbReference>
<organism evidence="10 11">
    <name type="scientific">Halobacteriovorax vibrionivorans</name>
    <dbReference type="NCBI Taxonomy" id="2152716"/>
    <lineage>
        <taxon>Bacteria</taxon>
        <taxon>Pseudomonadati</taxon>
        <taxon>Bdellovibrionota</taxon>
        <taxon>Bacteriovoracia</taxon>
        <taxon>Bacteriovoracales</taxon>
        <taxon>Halobacteriovoraceae</taxon>
        <taxon>Halobacteriovorax</taxon>
    </lineage>
</organism>
<evidence type="ECO:0000256" key="5">
    <source>
        <dbReference type="ARBA" id="ARBA00022741"/>
    </source>
</evidence>
<keyword evidence="7 9" id="KW-1133">Transmembrane helix</keyword>
<feature type="transmembrane region" description="Helical" evidence="9">
    <location>
        <begin position="26"/>
        <end position="43"/>
    </location>
</feature>
<keyword evidence="11" id="KW-1185">Reference proteome</keyword>
<dbReference type="InterPro" id="IPR004667">
    <property type="entry name" value="ADP_ATP_car_bac_type"/>
</dbReference>
<dbReference type="PANTHER" id="PTHR31187:SF1">
    <property type="entry name" value="ADP,ATP CARRIER PROTEIN 1"/>
    <property type="match status" value="1"/>
</dbReference>